<name>A0ABQ2DE85_9MICC</name>
<protein>
    <submittedName>
        <fullName evidence="2">Membrane protein</fullName>
    </submittedName>
</protein>
<dbReference type="Proteomes" id="UP000606115">
    <property type="component" value="Unassembled WGS sequence"/>
</dbReference>
<dbReference type="GeneID" id="303303292"/>
<evidence type="ECO:0000313" key="2">
    <source>
        <dbReference type="EMBL" id="GGJ52583.1"/>
    </source>
</evidence>
<dbReference type="RefSeq" id="WP_188683971.1">
    <property type="nucleotide sequence ID" value="NZ_BMKX01000001.1"/>
</dbReference>
<keyword evidence="3" id="KW-1185">Reference proteome</keyword>
<dbReference type="EMBL" id="BMKX01000001">
    <property type="protein sequence ID" value="GGJ52583.1"/>
    <property type="molecule type" value="Genomic_DNA"/>
</dbReference>
<dbReference type="PANTHER" id="PTHR40078">
    <property type="entry name" value="INTEGRAL MEMBRANE PROTEIN-RELATED"/>
    <property type="match status" value="1"/>
</dbReference>
<dbReference type="Pfam" id="PF19700">
    <property type="entry name" value="DUF6198"/>
    <property type="match status" value="1"/>
</dbReference>
<dbReference type="InterPro" id="IPR038750">
    <property type="entry name" value="YczE/YyaS-like"/>
</dbReference>
<feature type="transmembrane region" description="Helical" evidence="1">
    <location>
        <begin position="168"/>
        <end position="191"/>
    </location>
</feature>
<evidence type="ECO:0000256" key="1">
    <source>
        <dbReference type="SAM" id="Phobius"/>
    </source>
</evidence>
<keyword evidence="1" id="KW-1133">Transmembrane helix</keyword>
<dbReference type="PANTHER" id="PTHR40078:SF1">
    <property type="entry name" value="INTEGRAL MEMBRANE PROTEIN"/>
    <property type="match status" value="1"/>
</dbReference>
<evidence type="ECO:0000313" key="3">
    <source>
        <dbReference type="Proteomes" id="UP000606115"/>
    </source>
</evidence>
<keyword evidence="1" id="KW-0472">Membrane</keyword>
<feature type="transmembrane region" description="Helical" evidence="1">
    <location>
        <begin position="86"/>
        <end position="107"/>
    </location>
</feature>
<comment type="caution">
    <text evidence="2">The sequence shown here is derived from an EMBL/GenBank/DDBJ whole genome shotgun (WGS) entry which is preliminary data.</text>
</comment>
<feature type="transmembrane region" description="Helical" evidence="1">
    <location>
        <begin position="59"/>
        <end position="79"/>
    </location>
</feature>
<gene>
    <name evidence="2" type="ORF">GCM10007173_09010</name>
</gene>
<feature type="transmembrane region" description="Helical" evidence="1">
    <location>
        <begin position="21"/>
        <end position="39"/>
    </location>
</feature>
<keyword evidence="1" id="KW-0812">Transmembrane</keyword>
<sequence length="216" mass="23103">MSLTNLSPRQQFAAGRVPLRLASLFTGLLLFALAMALMVRANLGVDPWNVFHLGISHHVPLSLGSIVIIVGVIMLLTWIPMKQWPGVGTIANVFVIGAALDVFLLVLPEFSGLGWQILCLIAAILINGLGGAMYIGSHFGAGPRDGLMTGLHLRTGLSIRLVRTSIELLVLGIGWLLGGPVGLGTVAYALLIGPSTQYFFRFTIIKLAPSKLERVN</sequence>
<feature type="transmembrane region" description="Helical" evidence="1">
    <location>
        <begin position="113"/>
        <end position="135"/>
    </location>
</feature>
<reference evidence="3" key="1">
    <citation type="journal article" date="2019" name="Int. J. Syst. Evol. Microbiol.">
        <title>The Global Catalogue of Microorganisms (GCM) 10K type strain sequencing project: providing services to taxonomists for standard genome sequencing and annotation.</title>
        <authorList>
            <consortium name="The Broad Institute Genomics Platform"/>
            <consortium name="The Broad Institute Genome Sequencing Center for Infectious Disease"/>
            <person name="Wu L."/>
            <person name="Ma J."/>
        </authorList>
    </citation>
    <scope>NUCLEOTIDE SEQUENCE [LARGE SCALE GENOMIC DNA]</scope>
    <source>
        <strain evidence="3">CGMCC 1.3685</strain>
    </source>
</reference>
<proteinExistence type="predicted"/>
<organism evidence="2 3">
    <name type="scientific">Glutamicibacter ardleyensis</name>
    <dbReference type="NCBI Taxonomy" id="225894"/>
    <lineage>
        <taxon>Bacteria</taxon>
        <taxon>Bacillati</taxon>
        <taxon>Actinomycetota</taxon>
        <taxon>Actinomycetes</taxon>
        <taxon>Micrococcales</taxon>
        <taxon>Micrococcaceae</taxon>
        <taxon>Glutamicibacter</taxon>
    </lineage>
</organism>
<accession>A0ABQ2DE85</accession>